<dbReference type="AlphaFoldDB" id="A0A1C7YYW1"/>
<comment type="caution">
    <text evidence="2">The sequence shown here is derived from an EMBL/GenBank/DDBJ whole genome shotgun (WGS) entry which is preliminary data.</text>
</comment>
<sequence length="347" mass="38479">MGSELFWLWHARLKAQWNGSRTQLFLQSWRLELFSSLPSWLQRSLRLGGAPRHYSWPVLTTMDDEPASTHVVLDLPGDFVLLHRVPLPLAAARDVRSVMAFELDRFTPFDASQVYYAIRRDGIRDAQVWVTLALVQRDFLDQCLHHCTANGLVLEAVEVLDDAGQPMGLDLLPTGYDAAVQHRGRHLAMGLGVACVALAIALHGVWLHNRQIALAVMKTEVQTLRQQANEDAALRNALGASRSAVQFLFERRLNQPSRALLLSELTRCLPPDTWLQTLEISADGQVDVAGLSTRASSLIALIKGCSQLSDPQYQGVIQPDEASGRDRFYIRAKTRGESGDGPPADSS</sequence>
<dbReference type="PANTHER" id="PTHR40278:SF1">
    <property type="entry name" value="DNA UTILIZATION PROTEIN HOFN"/>
    <property type="match status" value="1"/>
</dbReference>
<evidence type="ECO:0000256" key="1">
    <source>
        <dbReference type="SAM" id="Phobius"/>
    </source>
</evidence>
<gene>
    <name evidence="2" type="ORF">AFK24_26335</name>
</gene>
<dbReference type="PANTHER" id="PTHR40278">
    <property type="entry name" value="DNA UTILIZATION PROTEIN HOFN"/>
    <property type="match status" value="1"/>
</dbReference>
<dbReference type="InterPro" id="IPR043129">
    <property type="entry name" value="ATPase_NBD"/>
</dbReference>
<organism evidence="2 3">
    <name type="scientific">Pseudomonas syringae</name>
    <dbReference type="NCBI Taxonomy" id="317"/>
    <lineage>
        <taxon>Bacteria</taxon>
        <taxon>Pseudomonadati</taxon>
        <taxon>Pseudomonadota</taxon>
        <taxon>Gammaproteobacteria</taxon>
        <taxon>Pseudomonadales</taxon>
        <taxon>Pseudomonadaceae</taxon>
        <taxon>Pseudomonas</taxon>
    </lineage>
</organism>
<name>A0A1C7YYW1_PSESX</name>
<evidence type="ECO:0000313" key="3">
    <source>
        <dbReference type="Proteomes" id="UP000093104"/>
    </source>
</evidence>
<dbReference type="Gene3D" id="3.30.420.380">
    <property type="match status" value="1"/>
</dbReference>
<feature type="transmembrane region" description="Helical" evidence="1">
    <location>
        <begin position="187"/>
        <end position="207"/>
    </location>
</feature>
<reference evidence="2 3" key="1">
    <citation type="submission" date="2015-07" db="EMBL/GenBank/DDBJ databases">
        <title>Draft genome sequence of a diazotrophic, plant growth-promoting rhizobacterium of the Pseudomonas syringae complex.</title>
        <authorList>
            <person name="Patten C.L."/>
            <person name="Jeong H."/>
        </authorList>
    </citation>
    <scope>NUCLEOTIDE SEQUENCE [LARGE SCALE GENOMIC DNA]</scope>
    <source>
        <strain evidence="2 3">GR12-2</strain>
    </source>
</reference>
<keyword evidence="1" id="KW-1133">Transmembrane helix</keyword>
<dbReference type="RefSeq" id="WP_065836043.1">
    <property type="nucleotide sequence ID" value="NZ_LGSI01000070.1"/>
</dbReference>
<keyword evidence="1" id="KW-0472">Membrane</keyword>
<dbReference type="Pfam" id="PF05137">
    <property type="entry name" value="PilN"/>
    <property type="match status" value="1"/>
</dbReference>
<accession>A0A1C7YYW1</accession>
<proteinExistence type="predicted"/>
<dbReference type="SUPFAM" id="SSF53067">
    <property type="entry name" value="Actin-like ATPase domain"/>
    <property type="match status" value="1"/>
</dbReference>
<dbReference type="InterPro" id="IPR007813">
    <property type="entry name" value="PilN"/>
</dbReference>
<dbReference type="EMBL" id="LGSI01000070">
    <property type="protein sequence ID" value="OCR22100.1"/>
    <property type="molecule type" value="Genomic_DNA"/>
</dbReference>
<evidence type="ECO:0000313" key="2">
    <source>
        <dbReference type="EMBL" id="OCR22100.1"/>
    </source>
</evidence>
<protein>
    <submittedName>
        <fullName evidence="2">Uncharacterized protein</fullName>
    </submittedName>
</protein>
<dbReference type="Proteomes" id="UP000093104">
    <property type="component" value="Unassembled WGS sequence"/>
</dbReference>
<keyword evidence="1" id="KW-0812">Transmembrane</keyword>
<dbReference type="InterPro" id="IPR052534">
    <property type="entry name" value="Extracell_DNA_Util/SecSys_Comp"/>
</dbReference>